<dbReference type="OrthoDB" id="194468at2759"/>
<reference evidence="2 3" key="1">
    <citation type="journal article" date="2010" name="Proc. Natl. Acad. Sci. U.S.A.">
        <title>Insights into evolution of multicellular fungi from the assembled chromosomes of the mushroom Coprinopsis cinerea (Coprinus cinereus).</title>
        <authorList>
            <person name="Stajich J.E."/>
            <person name="Wilke S.K."/>
            <person name="Ahren D."/>
            <person name="Au C.H."/>
            <person name="Birren B.W."/>
            <person name="Borodovsky M."/>
            <person name="Burns C."/>
            <person name="Canback B."/>
            <person name="Casselton L.A."/>
            <person name="Cheng C.K."/>
            <person name="Deng J."/>
            <person name="Dietrich F.S."/>
            <person name="Fargo D.C."/>
            <person name="Farman M.L."/>
            <person name="Gathman A.C."/>
            <person name="Goldberg J."/>
            <person name="Guigo R."/>
            <person name="Hoegger P.J."/>
            <person name="Hooker J.B."/>
            <person name="Huggins A."/>
            <person name="James T.Y."/>
            <person name="Kamada T."/>
            <person name="Kilaru S."/>
            <person name="Kodira C."/>
            <person name="Kues U."/>
            <person name="Kupfer D."/>
            <person name="Kwan H.S."/>
            <person name="Lomsadze A."/>
            <person name="Li W."/>
            <person name="Lilly W.W."/>
            <person name="Ma L.J."/>
            <person name="Mackey A.J."/>
            <person name="Manning G."/>
            <person name="Martin F."/>
            <person name="Muraguchi H."/>
            <person name="Natvig D.O."/>
            <person name="Palmerini H."/>
            <person name="Ramesh M.A."/>
            <person name="Rehmeyer C.J."/>
            <person name="Roe B.A."/>
            <person name="Shenoy N."/>
            <person name="Stanke M."/>
            <person name="Ter-Hovhannisyan V."/>
            <person name="Tunlid A."/>
            <person name="Velagapudi R."/>
            <person name="Vision T.J."/>
            <person name="Zeng Q."/>
            <person name="Zolan M.E."/>
            <person name="Pukkila P.J."/>
        </authorList>
    </citation>
    <scope>NUCLEOTIDE SEQUENCE [LARGE SCALE GENOMIC DNA]</scope>
    <source>
        <strain evidence="3">Okayama-7 / 130 / ATCC MYA-4618 / FGSC 9003</strain>
    </source>
</reference>
<dbReference type="RefSeq" id="XP_001833770.2">
    <property type="nucleotide sequence ID" value="XM_001833718.2"/>
</dbReference>
<dbReference type="PANTHER" id="PTHR43135">
    <property type="entry name" value="ALPHA-D-RIBOSE 1-METHYLPHOSPHONATE 5-TRIPHOSPHATE DIPHOSPHATASE"/>
    <property type="match status" value="1"/>
</dbReference>
<gene>
    <name evidence="2" type="ORF">CC1G_10835</name>
</gene>
<dbReference type="Gene3D" id="3.20.20.140">
    <property type="entry name" value="Metal-dependent hydrolases"/>
    <property type="match status" value="1"/>
</dbReference>
<evidence type="ECO:0000259" key="1">
    <source>
        <dbReference type="Pfam" id="PF01979"/>
    </source>
</evidence>
<proteinExistence type="predicted"/>
<keyword evidence="3" id="KW-1185">Reference proteome</keyword>
<dbReference type="GeneID" id="6010270"/>
<comment type="caution">
    <text evidence="2">The sequence shown here is derived from an EMBL/GenBank/DDBJ whole genome shotgun (WGS) entry which is preliminary data.</text>
</comment>
<dbReference type="STRING" id="240176.A8NHI7"/>
<dbReference type="InterPro" id="IPR006680">
    <property type="entry name" value="Amidohydro-rel"/>
</dbReference>
<dbReference type="HOGENOM" id="CLU_003547_0_0_1"/>
<dbReference type="SUPFAM" id="SSF51338">
    <property type="entry name" value="Composite domain of metallo-dependent hydrolases"/>
    <property type="match status" value="1"/>
</dbReference>
<dbReference type="VEuPathDB" id="FungiDB:CC1G_10835"/>
<name>A8NHI7_COPC7</name>
<dbReference type="Gene3D" id="2.120.10.30">
    <property type="entry name" value="TolB, C-terminal domain"/>
    <property type="match status" value="1"/>
</dbReference>
<dbReference type="Gene3D" id="2.30.40.10">
    <property type="entry name" value="Urease, subunit C, domain 1"/>
    <property type="match status" value="2"/>
</dbReference>
<feature type="domain" description="Amidohydrolase-related" evidence="1">
    <location>
        <begin position="1035"/>
        <end position="1114"/>
    </location>
</feature>
<dbReference type="KEGG" id="cci:CC1G_10835"/>
<evidence type="ECO:0000313" key="3">
    <source>
        <dbReference type="Proteomes" id="UP000001861"/>
    </source>
</evidence>
<dbReference type="Pfam" id="PF01979">
    <property type="entry name" value="Amidohydro_1"/>
    <property type="match status" value="1"/>
</dbReference>
<dbReference type="InterPro" id="IPR051781">
    <property type="entry name" value="Metallo-dep_Hydrolase"/>
</dbReference>
<dbReference type="Gene3D" id="1.20.58.520">
    <property type="entry name" value="Amidohydrolase"/>
    <property type="match status" value="1"/>
</dbReference>
<accession>A8NHI7</accession>
<dbReference type="Gene3D" id="3.30.110.90">
    <property type="entry name" value="Amidohydrolase"/>
    <property type="match status" value="1"/>
</dbReference>
<dbReference type="eggNOG" id="ENOG502SIKK">
    <property type="taxonomic scope" value="Eukaryota"/>
</dbReference>
<sequence length="1139" mass="125563">MEWKGCEEMEVESGDAVLKEEDEELLAKGVRETPERRVRRLTREGRLGALRVTNETYRWVSDARFHPSGTKVVATKWYTSSRSLGAGEGWEYEVPSLEDIRNGVQPQIPVGSGTRVLSRTLPRGWTSSDYGDQQIGPEQIIWCGNDSVIFSKNSVDSSRFSYSKDVHSGIYAIYQRNLTTGSTEKIVITRPGGASRPELSRDGRSLAFVRRVRDKAALVLKDLETGTIHHIWHGLTYDLTTISAPMGTYPSYAFTPSDDAVIIWAAGQIYRVPLSVNERGERVSGGTPHPIRFTARIEKRLAETLREGTRNLVQLETQETQRVQAFKELRVDEKGGRALFQAAGVTYLHNVYERGTFKVPILHPEQPYYSPDFVKNAHDLVLHARWSDVNFTSFEIANLTAQTAFEVEGLPLGRYFSPILCGSEGRTRRIAFVKVASDYLSGNIIATANPGLYLGTVTLPSDWNAQGLDKGTIPIRDLTFVKSRISPTDRVNMQFLEGSNKLLVHQSSRSFIIDLGAGSDAHGNYPHHTLAEGKMSSELATSVKLDKKGENYVPDNVAFVDFFHVYVAPGKAVVGDGDGAGEGGVWSKPGNSTKGLARLSVDGGHDITWSGDGKKLFWFLGPYLHSVEVYRLSRCATSIIQDKVNFGINCVKDLLYYQEVHVEHSTDIARLKKEASGFRPGIQTPASKDAEHEVSYTINDKDNGAITDLMIIFNATLLTMATGKQETDLIRGGILIVRGGVIDAVATLETFSEVDVKGAIVIDAKGGFVVPGFIDVHAHWEGYSTKFPSKSWEMETFLAYGITTLHNPSAGTVDAPIERARIEGGFMIGPRIFTVGDIIYGAGIPGIHQYIVDLDEAKEALTRIKAEAGPFGISYKNYNIPSRASRQRLLSVARNFSMLCVPEGGMNWDWDLTYIIDGMTTVEHSIPVPVLYEDVQTLYALSGTGNTPTHIVNYGGAWGEQFVWANEDIPNDPKLRRFMRHDILETLSESTARPKNSYQFFNASASVAQMVKKGLLANIGAHGEQPLGVNYHAEMEFTRAGGLTRYETLRAATIDGAKTIGLHDSIGSLEAGKLADFLVFPPGVDLLAEDDGTQPFTTVGPTRDILLVARGGRIWKAATMEEVWPVAGRKQRIPIINSE</sequence>
<dbReference type="OMA" id="YNQPRRD"/>
<dbReference type="SUPFAM" id="SSF82171">
    <property type="entry name" value="DPP6 N-terminal domain-like"/>
    <property type="match status" value="1"/>
</dbReference>
<dbReference type="EMBL" id="AACS02000002">
    <property type="protein sequence ID" value="EAU88062.2"/>
    <property type="molecule type" value="Genomic_DNA"/>
</dbReference>
<dbReference type="InParanoid" id="A8NHI7"/>
<dbReference type="Proteomes" id="UP000001861">
    <property type="component" value="Unassembled WGS sequence"/>
</dbReference>
<dbReference type="GO" id="GO:0016810">
    <property type="term" value="F:hydrolase activity, acting on carbon-nitrogen (but not peptide) bonds"/>
    <property type="evidence" value="ECO:0007669"/>
    <property type="project" value="InterPro"/>
</dbReference>
<organism evidence="2 3">
    <name type="scientific">Coprinopsis cinerea (strain Okayama-7 / 130 / ATCC MYA-4618 / FGSC 9003)</name>
    <name type="common">Inky cap fungus</name>
    <name type="synonym">Hormographiella aspergillata</name>
    <dbReference type="NCBI Taxonomy" id="240176"/>
    <lineage>
        <taxon>Eukaryota</taxon>
        <taxon>Fungi</taxon>
        <taxon>Dikarya</taxon>
        <taxon>Basidiomycota</taxon>
        <taxon>Agaricomycotina</taxon>
        <taxon>Agaricomycetes</taxon>
        <taxon>Agaricomycetidae</taxon>
        <taxon>Agaricales</taxon>
        <taxon>Agaricineae</taxon>
        <taxon>Psathyrellaceae</taxon>
        <taxon>Coprinopsis</taxon>
    </lineage>
</organism>
<protein>
    <submittedName>
        <fullName evidence="2">Amidohydrolase</fullName>
    </submittedName>
</protein>
<dbReference type="InterPro" id="IPR011059">
    <property type="entry name" value="Metal-dep_hydrolase_composite"/>
</dbReference>
<dbReference type="InterPro" id="IPR011042">
    <property type="entry name" value="6-blade_b-propeller_TolB-like"/>
</dbReference>
<dbReference type="AlphaFoldDB" id="A8NHI7"/>
<dbReference type="InterPro" id="IPR032466">
    <property type="entry name" value="Metal_Hydrolase"/>
</dbReference>
<dbReference type="SUPFAM" id="SSF51556">
    <property type="entry name" value="Metallo-dependent hydrolases"/>
    <property type="match status" value="1"/>
</dbReference>
<evidence type="ECO:0000313" key="2">
    <source>
        <dbReference type="EMBL" id="EAU88062.2"/>
    </source>
</evidence>
<dbReference type="PANTHER" id="PTHR43135:SF3">
    <property type="entry name" value="ALPHA-D-RIBOSE 1-METHYLPHOSPHONATE 5-TRIPHOSPHATE DIPHOSPHATASE"/>
    <property type="match status" value="1"/>
</dbReference>